<dbReference type="Gene3D" id="3.90.226.10">
    <property type="entry name" value="2-enoyl-CoA Hydratase, Chain A, domain 1"/>
    <property type="match status" value="3"/>
</dbReference>
<dbReference type="CDD" id="cd07018">
    <property type="entry name" value="S49_SppA_67K_type"/>
    <property type="match status" value="1"/>
</dbReference>
<dbReference type="InterPro" id="IPR004635">
    <property type="entry name" value="Pept_S49_SppA"/>
</dbReference>
<sequence length="591" mass="65092">MRSFLKIFLATFLAICLFTFILFLLGIGIFSAATSEDTPVVKDNTVLVIDISKPMMEQRIEQGLPIPGAQSEDILGLHDVIAAIDAAATNAKVKGIYLVGGYNANGYAGSAELRQALLRFKQSKKWLIAYANYYEQRAYELASVADLVYMNPAGSLDWQGFGIQLAFYKDALEKLGVKPEIFYAGQFKSATEPYRLNKMSDANRLQLSTLLNELYSQFLQHIAVSRPKADTAQLRLLANNLGMQTAQDAVAASLIDKLLYDDEVKEIIAKKTGAANIEKINFLAVKEMIEIAKKVEEAPADKIAVIYAQGEIVNGKSGDDFIGGETIRQLLRKARFDKNVKAVVFRVNSPGGSPLASEVIWREIQLLKKDKPVVVSMGDYAASGGYYISCGADSIFAQPGTLTGSIGVYSMLFDATQLTSQKLGISFDEVSTSASASLGSPFRQMTAAERRFFQNSVDSIYQNFLSKVAAGRRMKVAEVDSIAQGRVWSGTDGIKHGLVDKIGTLQDAIACAARMAKVKSYSIKEWPEVKSLWEKLMSDKDDQQTQMAMLLQQQLGPEFVTAWKHMQLLKQQAGTTQMRLPFFIMPSTQPQ</sequence>
<keyword evidence="5" id="KW-0720">Serine protease</keyword>
<proteinExistence type="inferred from homology"/>
<dbReference type="Gene3D" id="6.20.330.10">
    <property type="match status" value="1"/>
</dbReference>
<feature type="domain" description="Peptidase S49" evidence="8">
    <location>
        <begin position="120"/>
        <end position="271"/>
    </location>
</feature>
<evidence type="ECO:0000259" key="8">
    <source>
        <dbReference type="Pfam" id="PF01343"/>
    </source>
</evidence>
<dbReference type="CDD" id="cd07023">
    <property type="entry name" value="S49_Sppa_N_C"/>
    <property type="match status" value="1"/>
</dbReference>
<gene>
    <name evidence="9" type="primary">sppA</name>
    <name evidence="9" type="ORF">GLV81_09140</name>
</gene>
<evidence type="ECO:0000256" key="5">
    <source>
        <dbReference type="ARBA" id="ARBA00022825"/>
    </source>
</evidence>
<dbReference type="PANTHER" id="PTHR33209">
    <property type="entry name" value="PROTEASE 4"/>
    <property type="match status" value="1"/>
</dbReference>
<dbReference type="InterPro" id="IPR004634">
    <property type="entry name" value="Pept_S49_pIV"/>
</dbReference>
<evidence type="ECO:0000256" key="2">
    <source>
        <dbReference type="ARBA" id="ARBA00008683"/>
    </source>
</evidence>
<dbReference type="GO" id="GO:0016020">
    <property type="term" value="C:membrane"/>
    <property type="evidence" value="ECO:0007669"/>
    <property type="project" value="UniProtKB-SubCell"/>
</dbReference>
<feature type="active site" description="Nucleophile" evidence="7">
    <location>
        <position position="383"/>
    </location>
</feature>
<dbReference type="GO" id="GO:0006465">
    <property type="term" value="P:signal peptide processing"/>
    <property type="evidence" value="ECO:0007669"/>
    <property type="project" value="InterPro"/>
</dbReference>
<accession>A0A6I6GD62</accession>
<dbReference type="InterPro" id="IPR002142">
    <property type="entry name" value="Peptidase_S49"/>
</dbReference>
<reference evidence="9 10" key="1">
    <citation type="submission" date="2019-11" db="EMBL/GenBank/DDBJ databases">
        <authorList>
            <person name="Im W.T."/>
        </authorList>
    </citation>
    <scope>NUCLEOTIDE SEQUENCE [LARGE SCALE GENOMIC DNA]</scope>
    <source>
        <strain evidence="9 10">SB-02</strain>
    </source>
</reference>
<dbReference type="NCBIfam" id="TIGR00705">
    <property type="entry name" value="SppA_67K"/>
    <property type="match status" value="1"/>
</dbReference>
<dbReference type="SUPFAM" id="SSF52096">
    <property type="entry name" value="ClpP/crotonase"/>
    <property type="match status" value="2"/>
</dbReference>
<dbReference type="InterPro" id="IPR047217">
    <property type="entry name" value="S49_SppA_67K_type_N"/>
</dbReference>
<evidence type="ECO:0000256" key="3">
    <source>
        <dbReference type="ARBA" id="ARBA00022670"/>
    </source>
</evidence>
<dbReference type="NCBIfam" id="TIGR00706">
    <property type="entry name" value="SppA_dom"/>
    <property type="match status" value="1"/>
</dbReference>
<keyword evidence="6" id="KW-0472">Membrane</keyword>
<evidence type="ECO:0000313" key="9">
    <source>
        <dbReference type="EMBL" id="QGW28240.1"/>
    </source>
</evidence>
<dbReference type="PIRSF" id="PIRSF001217">
    <property type="entry name" value="Protease_4_SppA"/>
    <property type="match status" value="1"/>
</dbReference>
<evidence type="ECO:0000313" key="10">
    <source>
        <dbReference type="Proteomes" id="UP000426027"/>
    </source>
</evidence>
<dbReference type="EMBL" id="CP046566">
    <property type="protein sequence ID" value="QGW28240.1"/>
    <property type="molecule type" value="Genomic_DNA"/>
</dbReference>
<evidence type="ECO:0000256" key="6">
    <source>
        <dbReference type="ARBA" id="ARBA00023136"/>
    </source>
</evidence>
<dbReference type="GO" id="GO:0008236">
    <property type="term" value="F:serine-type peptidase activity"/>
    <property type="evidence" value="ECO:0007669"/>
    <property type="project" value="UniProtKB-KW"/>
</dbReference>
<dbReference type="KEGG" id="fls:GLV81_09140"/>
<comment type="subcellular location">
    <subcellularLocation>
        <location evidence="1">Membrane</location>
    </subcellularLocation>
</comment>
<organism evidence="9 10">
    <name type="scientific">Phnomibacter ginsenosidimutans</name>
    <dbReference type="NCBI Taxonomy" id="2676868"/>
    <lineage>
        <taxon>Bacteria</taxon>
        <taxon>Pseudomonadati</taxon>
        <taxon>Bacteroidota</taxon>
        <taxon>Chitinophagia</taxon>
        <taxon>Chitinophagales</taxon>
        <taxon>Chitinophagaceae</taxon>
        <taxon>Phnomibacter</taxon>
    </lineage>
</organism>
<dbReference type="Proteomes" id="UP000426027">
    <property type="component" value="Chromosome"/>
</dbReference>
<dbReference type="RefSeq" id="WP_157478597.1">
    <property type="nucleotide sequence ID" value="NZ_CP046566.1"/>
</dbReference>
<name>A0A6I6GD62_9BACT</name>
<dbReference type="InterPro" id="IPR047272">
    <property type="entry name" value="S49_SppA_C"/>
</dbReference>
<dbReference type="AlphaFoldDB" id="A0A6I6GD62"/>
<evidence type="ECO:0000256" key="4">
    <source>
        <dbReference type="ARBA" id="ARBA00022801"/>
    </source>
</evidence>
<keyword evidence="4" id="KW-0378">Hydrolase</keyword>
<keyword evidence="10" id="KW-1185">Reference proteome</keyword>
<feature type="domain" description="Peptidase S49" evidence="8">
    <location>
        <begin position="367"/>
        <end position="519"/>
    </location>
</feature>
<dbReference type="Pfam" id="PF01343">
    <property type="entry name" value="Peptidase_S49"/>
    <property type="match status" value="2"/>
</dbReference>
<comment type="similarity">
    <text evidence="2">Belongs to the peptidase S49 family.</text>
</comment>
<dbReference type="PANTHER" id="PTHR33209:SF1">
    <property type="entry name" value="PEPTIDASE S49 DOMAIN-CONTAINING PROTEIN"/>
    <property type="match status" value="1"/>
</dbReference>
<evidence type="ECO:0000256" key="1">
    <source>
        <dbReference type="ARBA" id="ARBA00004370"/>
    </source>
</evidence>
<keyword evidence="3" id="KW-0645">Protease</keyword>
<feature type="active site" description="Proton donor/acceptor" evidence="7">
    <location>
        <position position="188"/>
    </location>
</feature>
<dbReference type="InterPro" id="IPR029045">
    <property type="entry name" value="ClpP/crotonase-like_dom_sf"/>
</dbReference>
<evidence type="ECO:0000256" key="7">
    <source>
        <dbReference type="PIRSR" id="PIRSR001217-1"/>
    </source>
</evidence>
<protein>
    <submittedName>
        <fullName evidence="9">Signal peptide peptidase SppA</fullName>
    </submittedName>
</protein>